<protein>
    <submittedName>
        <fullName evidence="2">DUF2975 domain-containing protein</fullName>
    </submittedName>
</protein>
<gene>
    <name evidence="2" type="ORF">D5S19_03450</name>
</gene>
<dbReference type="Proteomes" id="UP000285112">
    <property type="component" value="Unassembled WGS sequence"/>
</dbReference>
<evidence type="ECO:0000256" key="1">
    <source>
        <dbReference type="SAM" id="Phobius"/>
    </source>
</evidence>
<dbReference type="RefSeq" id="WP_120021881.1">
    <property type="nucleotide sequence ID" value="NZ_QZFV01000043.1"/>
</dbReference>
<keyword evidence="1" id="KW-0472">Membrane</keyword>
<keyword evidence="1" id="KW-0812">Transmembrane</keyword>
<sequence length="191" mass="19745">MTSIFSVATWVVGIAALAVVIANVSALGWLPGTSASETCVDAGDAVTALEPGAVVSAGGTSVCVEHPVAMQRLADLGDQLPQVVFEFGALFLVLRFLRTASREGPYAAAVPGRLSAAGWFVLIGGPLSGLLATLSQAYLRSTMLADARPGWFGEWMNAFPGWAVGTGVAALTFAYILRIGVGMREDLEGTV</sequence>
<dbReference type="AlphaFoldDB" id="A0A419IA47"/>
<evidence type="ECO:0000313" key="3">
    <source>
        <dbReference type="Proteomes" id="UP000285112"/>
    </source>
</evidence>
<keyword evidence="1" id="KW-1133">Transmembrane helix</keyword>
<comment type="caution">
    <text evidence="2">The sequence shown here is derived from an EMBL/GenBank/DDBJ whole genome shotgun (WGS) entry which is preliminary data.</text>
</comment>
<evidence type="ECO:0000313" key="2">
    <source>
        <dbReference type="EMBL" id="RJQ90026.1"/>
    </source>
</evidence>
<keyword evidence="3" id="KW-1185">Reference proteome</keyword>
<dbReference type="EMBL" id="QZFV01000043">
    <property type="protein sequence ID" value="RJQ90026.1"/>
    <property type="molecule type" value="Genomic_DNA"/>
</dbReference>
<feature type="transmembrane region" description="Helical" evidence="1">
    <location>
        <begin position="117"/>
        <end position="139"/>
    </location>
</feature>
<feature type="transmembrane region" description="Helical" evidence="1">
    <location>
        <begin position="159"/>
        <end position="177"/>
    </location>
</feature>
<proteinExistence type="predicted"/>
<accession>A0A419IA47</accession>
<reference evidence="2 3" key="1">
    <citation type="submission" date="2018-09" db="EMBL/GenBank/DDBJ databases">
        <title>YIM PH 21725 draft genome.</title>
        <authorList>
            <person name="Miao C."/>
        </authorList>
    </citation>
    <scope>NUCLEOTIDE SEQUENCE [LARGE SCALE GENOMIC DNA]</scope>
    <source>
        <strain evidence="3">YIM PH21725</strain>
    </source>
</reference>
<organism evidence="2 3">
    <name type="scientific">Amycolatopsis panacis</name>
    <dbReference type="NCBI Taxonomy" id="2340917"/>
    <lineage>
        <taxon>Bacteria</taxon>
        <taxon>Bacillati</taxon>
        <taxon>Actinomycetota</taxon>
        <taxon>Actinomycetes</taxon>
        <taxon>Pseudonocardiales</taxon>
        <taxon>Pseudonocardiaceae</taxon>
        <taxon>Amycolatopsis</taxon>
    </lineage>
</organism>
<feature type="transmembrane region" description="Helical" evidence="1">
    <location>
        <begin position="80"/>
        <end position="97"/>
    </location>
</feature>
<dbReference type="OrthoDB" id="3524886at2"/>
<name>A0A419IA47_9PSEU</name>
<feature type="transmembrane region" description="Helical" evidence="1">
    <location>
        <begin position="7"/>
        <end position="30"/>
    </location>
</feature>